<protein>
    <submittedName>
        <fullName evidence="6">Uncharacterized protein</fullName>
    </submittedName>
</protein>
<proteinExistence type="predicted"/>
<keyword evidence="3 5" id="KW-1133">Transmembrane helix</keyword>
<evidence type="ECO:0000256" key="5">
    <source>
        <dbReference type="SAM" id="Phobius"/>
    </source>
</evidence>
<dbReference type="InterPro" id="IPR018499">
    <property type="entry name" value="Tetraspanin/Peripherin"/>
</dbReference>
<accession>A0ABY7E9E5</accession>
<evidence type="ECO:0000256" key="4">
    <source>
        <dbReference type="ARBA" id="ARBA00023136"/>
    </source>
</evidence>
<keyword evidence="4 5" id="KW-0472">Membrane</keyword>
<gene>
    <name evidence="6" type="ORF">MAR_022047</name>
</gene>
<keyword evidence="2 5" id="KW-0812">Transmembrane</keyword>
<dbReference type="Pfam" id="PF00335">
    <property type="entry name" value="Tetraspanin"/>
    <property type="match status" value="1"/>
</dbReference>
<organism evidence="6 7">
    <name type="scientific">Mya arenaria</name>
    <name type="common">Soft-shell clam</name>
    <dbReference type="NCBI Taxonomy" id="6604"/>
    <lineage>
        <taxon>Eukaryota</taxon>
        <taxon>Metazoa</taxon>
        <taxon>Spiralia</taxon>
        <taxon>Lophotrochozoa</taxon>
        <taxon>Mollusca</taxon>
        <taxon>Bivalvia</taxon>
        <taxon>Autobranchia</taxon>
        <taxon>Heteroconchia</taxon>
        <taxon>Euheterodonta</taxon>
        <taxon>Imparidentia</taxon>
        <taxon>Neoheterodontei</taxon>
        <taxon>Myida</taxon>
        <taxon>Myoidea</taxon>
        <taxon>Myidae</taxon>
        <taxon>Mya</taxon>
    </lineage>
</organism>
<name>A0ABY7E9E5_MYAAR</name>
<feature type="transmembrane region" description="Helical" evidence="5">
    <location>
        <begin position="130"/>
        <end position="150"/>
    </location>
</feature>
<sequence>FIGVVLFGAGMFLRFGKKYTDDYVQSAEEALKKALEDTGIGNSTDVDLDMNELLLTLSIVLICIGLFFGIISLLGVLGACCQIKCLLVMNVFIYLAISIAEVFCVIRMFGYAKCLGWDCPLHLSANYPHSYVVICLAIAIAEVVCVILLYTDDTYGCCGVDAYTDFDNTEKWAHTETTNGVTKTILLIIGAIIVLCSGGKDGKAKERPSSGKVLRKNQVAPGSIPGFRAGRRRY</sequence>
<feature type="transmembrane region" description="Helical" evidence="5">
    <location>
        <begin position="91"/>
        <end position="110"/>
    </location>
</feature>
<evidence type="ECO:0000256" key="3">
    <source>
        <dbReference type="ARBA" id="ARBA00022989"/>
    </source>
</evidence>
<reference evidence="6" key="1">
    <citation type="submission" date="2022-11" db="EMBL/GenBank/DDBJ databases">
        <title>Centuries of genome instability and evolution in soft-shell clam transmissible cancer (bioRxiv).</title>
        <authorList>
            <person name="Hart S.F.M."/>
            <person name="Yonemitsu M.A."/>
            <person name="Giersch R.M."/>
            <person name="Beal B.F."/>
            <person name="Arriagada G."/>
            <person name="Davis B.W."/>
            <person name="Ostrander E.A."/>
            <person name="Goff S.P."/>
            <person name="Metzger M.J."/>
        </authorList>
    </citation>
    <scope>NUCLEOTIDE SEQUENCE</scope>
    <source>
        <strain evidence="6">MELC-2E11</strain>
        <tissue evidence="6">Siphon/mantle</tissue>
    </source>
</reference>
<evidence type="ECO:0000313" key="7">
    <source>
        <dbReference type="Proteomes" id="UP001164746"/>
    </source>
</evidence>
<evidence type="ECO:0000256" key="1">
    <source>
        <dbReference type="ARBA" id="ARBA00004141"/>
    </source>
</evidence>
<dbReference type="Proteomes" id="UP001164746">
    <property type="component" value="Chromosome 5"/>
</dbReference>
<dbReference type="EMBL" id="CP111016">
    <property type="protein sequence ID" value="WAR06678.1"/>
    <property type="molecule type" value="Genomic_DNA"/>
</dbReference>
<feature type="transmembrane region" description="Helical" evidence="5">
    <location>
        <begin position="53"/>
        <end position="79"/>
    </location>
</feature>
<feature type="non-terminal residue" evidence="6">
    <location>
        <position position="234"/>
    </location>
</feature>
<keyword evidence="7" id="KW-1185">Reference proteome</keyword>
<evidence type="ECO:0000256" key="2">
    <source>
        <dbReference type="ARBA" id="ARBA00022692"/>
    </source>
</evidence>
<comment type="subcellular location">
    <subcellularLocation>
        <location evidence="1">Membrane</location>
        <topology evidence="1">Multi-pass membrane protein</topology>
    </subcellularLocation>
</comment>
<evidence type="ECO:0000313" key="6">
    <source>
        <dbReference type="EMBL" id="WAR06678.1"/>
    </source>
</evidence>